<dbReference type="EMBL" id="BK032679">
    <property type="protein sequence ID" value="DAF54495.1"/>
    <property type="molecule type" value="Genomic_DNA"/>
</dbReference>
<proteinExistence type="predicted"/>
<protein>
    <submittedName>
        <fullName evidence="1">Uncharacterized protein</fullName>
    </submittedName>
</protein>
<sequence length="31" mass="3891">MYLLFYIVKLIIYTPKIIKISQSTNYFREQY</sequence>
<reference evidence="1" key="1">
    <citation type="journal article" date="2021" name="Proc. Natl. Acad. Sci. U.S.A.">
        <title>A Catalog of Tens of Thousands of Viruses from Human Metagenomes Reveals Hidden Associations with Chronic Diseases.</title>
        <authorList>
            <person name="Tisza M.J."/>
            <person name="Buck C.B."/>
        </authorList>
    </citation>
    <scope>NUCLEOTIDE SEQUENCE</scope>
    <source>
        <strain evidence="1">CtKwY15</strain>
    </source>
</reference>
<evidence type="ECO:0000313" key="1">
    <source>
        <dbReference type="EMBL" id="DAF54495.1"/>
    </source>
</evidence>
<organism evidence="1">
    <name type="scientific">Siphoviridae sp. ctKwY15</name>
    <dbReference type="NCBI Taxonomy" id="2827843"/>
    <lineage>
        <taxon>Viruses</taxon>
        <taxon>Duplodnaviria</taxon>
        <taxon>Heunggongvirae</taxon>
        <taxon>Uroviricota</taxon>
        <taxon>Caudoviricetes</taxon>
    </lineage>
</organism>
<name>A0A8S5SUZ7_9CAUD</name>
<accession>A0A8S5SUZ7</accession>